<dbReference type="GO" id="GO:0007019">
    <property type="term" value="P:microtubule depolymerization"/>
    <property type="evidence" value="ECO:0007669"/>
    <property type="project" value="TreeGrafter"/>
</dbReference>
<comment type="subcellular location">
    <subcellularLocation>
        <location evidence="1">Cytoplasm</location>
        <location evidence="1">Cytoskeleton</location>
    </subcellularLocation>
</comment>
<evidence type="ECO:0000259" key="5">
    <source>
        <dbReference type="Pfam" id="PF13925"/>
    </source>
</evidence>
<sequence length="318" mass="34823">MNIRTPDSISVITEPVNEIRTPDSTSVTTDPAVNDISKPDSTSVTTDPVNEIRTPGIASVTTDPVIEIQTPDSTSMTTDPVNEIRAPGIASVITDPVNEIQAPGIVSVTTDPVNEIRTLDSASMTTDTVNEIRVPDSAFVTTEPVETLLSENNDKKIIMREDATVDDNNVIQNLMQNHDLVLSTFRSRLTKLQVVRHFWEMNDVKGAINALRILPDHSVHADVVDVLIERMDVFTLDLFSCLLPVLSELSESKVERHASISLEMLLKLTSAYGAVIRSTISATPTVGIDLHAQERLECSKLCAAHLQNIQKNLPDLVK</sequence>
<name>A0AAW2TQX0_9LAMI</name>
<evidence type="ECO:0000256" key="4">
    <source>
        <dbReference type="SAM" id="MobiDB-lite"/>
    </source>
</evidence>
<gene>
    <name evidence="6" type="ORF">Slati_4050400</name>
</gene>
<proteinExistence type="predicted"/>
<keyword evidence="3" id="KW-0206">Cytoskeleton</keyword>
<comment type="caution">
    <text evidence="6">The sequence shown here is derived from an EMBL/GenBank/DDBJ whole genome shotgun (WGS) entry which is preliminary data.</text>
</comment>
<reference evidence="6" key="1">
    <citation type="submission" date="2020-06" db="EMBL/GenBank/DDBJ databases">
        <authorList>
            <person name="Li T."/>
            <person name="Hu X."/>
            <person name="Zhang T."/>
            <person name="Song X."/>
            <person name="Zhang H."/>
            <person name="Dai N."/>
            <person name="Sheng W."/>
            <person name="Hou X."/>
            <person name="Wei L."/>
        </authorList>
    </citation>
    <scope>NUCLEOTIDE SEQUENCE</scope>
    <source>
        <strain evidence="6">KEN1</strain>
        <tissue evidence="6">Leaf</tissue>
    </source>
</reference>
<dbReference type="PANTHER" id="PTHR19845:SF15">
    <property type="entry name" value="KATANIN P80 WD40 REPEAT-CONTAINING SUBUNIT B1 HOMOLOG KTN80.2"/>
    <property type="match status" value="1"/>
</dbReference>
<protein>
    <submittedName>
        <fullName evidence="6">Katanin p80 WD40 repeat-containing subunit B1</fullName>
    </submittedName>
</protein>
<feature type="domain" description="Katanin p80 subunit C-terminal" evidence="5">
    <location>
        <begin position="176"/>
        <end position="316"/>
    </location>
</feature>
<evidence type="ECO:0000256" key="3">
    <source>
        <dbReference type="ARBA" id="ARBA00023212"/>
    </source>
</evidence>
<accession>A0AAW2TQX0</accession>
<organism evidence="6">
    <name type="scientific">Sesamum latifolium</name>
    <dbReference type="NCBI Taxonomy" id="2727402"/>
    <lineage>
        <taxon>Eukaryota</taxon>
        <taxon>Viridiplantae</taxon>
        <taxon>Streptophyta</taxon>
        <taxon>Embryophyta</taxon>
        <taxon>Tracheophyta</taxon>
        <taxon>Spermatophyta</taxon>
        <taxon>Magnoliopsida</taxon>
        <taxon>eudicotyledons</taxon>
        <taxon>Gunneridae</taxon>
        <taxon>Pentapetalae</taxon>
        <taxon>asterids</taxon>
        <taxon>lamiids</taxon>
        <taxon>Lamiales</taxon>
        <taxon>Pedaliaceae</taxon>
        <taxon>Sesamum</taxon>
    </lineage>
</organism>
<evidence type="ECO:0000256" key="1">
    <source>
        <dbReference type="ARBA" id="ARBA00004245"/>
    </source>
</evidence>
<evidence type="ECO:0000256" key="2">
    <source>
        <dbReference type="ARBA" id="ARBA00022490"/>
    </source>
</evidence>
<dbReference type="EMBL" id="JACGWN010000014">
    <property type="protein sequence ID" value="KAL0407365.1"/>
    <property type="molecule type" value="Genomic_DNA"/>
</dbReference>
<dbReference type="Pfam" id="PF13925">
    <property type="entry name" value="Katanin_con80"/>
    <property type="match status" value="1"/>
</dbReference>
<keyword evidence="2" id="KW-0963">Cytoplasm</keyword>
<dbReference type="GO" id="GO:0008352">
    <property type="term" value="C:katanin complex"/>
    <property type="evidence" value="ECO:0007669"/>
    <property type="project" value="TreeGrafter"/>
</dbReference>
<dbReference type="PANTHER" id="PTHR19845">
    <property type="entry name" value="KATANIN P80 SUBUNIT"/>
    <property type="match status" value="1"/>
</dbReference>
<feature type="region of interest" description="Disordered" evidence="4">
    <location>
        <begin position="21"/>
        <end position="50"/>
    </location>
</feature>
<reference evidence="6" key="2">
    <citation type="journal article" date="2024" name="Plant">
        <title>Genomic evolution and insights into agronomic trait innovations of Sesamum species.</title>
        <authorList>
            <person name="Miao H."/>
            <person name="Wang L."/>
            <person name="Qu L."/>
            <person name="Liu H."/>
            <person name="Sun Y."/>
            <person name="Le M."/>
            <person name="Wang Q."/>
            <person name="Wei S."/>
            <person name="Zheng Y."/>
            <person name="Lin W."/>
            <person name="Duan Y."/>
            <person name="Cao H."/>
            <person name="Xiong S."/>
            <person name="Wang X."/>
            <person name="Wei L."/>
            <person name="Li C."/>
            <person name="Ma Q."/>
            <person name="Ju M."/>
            <person name="Zhao R."/>
            <person name="Li G."/>
            <person name="Mu C."/>
            <person name="Tian Q."/>
            <person name="Mei H."/>
            <person name="Zhang T."/>
            <person name="Gao T."/>
            <person name="Zhang H."/>
        </authorList>
    </citation>
    <scope>NUCLEOTIDE SEQUENCE</scope>
    <source>
        <strain evidence="6">KEN1</strain>
    </source>
</reference>
<dbReference type="AlphaFoldDB" id="A0AAW2TQX0"/>
<dbReference type="GO" id="GO:0008017">
    <property type="term" value="F:microtubule binding"/>
    <property type="evidence" value="ECO:0007669"/>
    <property type="project" value="InterPro"/>
</dbReference>
<feature type="compositionally biased region" description="Polar residues" evidence="4">
    <location>
        <begin position="39"/>
        <end position="48"/>
    </location>
</feature>
<feature type="compositionally biased region" description="Polar residues" evidence="4">
    <location>
        <begin position="22"/>
        <end position="31"/>
    </location>
</feature>
<dbReference type="InterPro" id="IPR028021">
    <property type="entry name" value="Katanin_C-terminal"/>
</dbReference>
<evidence type="ECO:0000313" key="6">
    <source>
        <dbReference type="EMBL" id="KAL0407365.1"/>
    </source>
</evidence>